<dbReference type="RefSeq" id="WP_311912482.1">
    <property type="nucleotide sequence ID" value="NZ_JARPXY010000011.1"/>
</dbReference>
<dbReference type="Proteomes" id="UP001257962">
    <property type="component" value="Unassembled WGS sequence"/>
</dbReference>
<reference evidence="1" key="1">
    <citation type="submission" date="2023-03" db="EMBL/GenBank/DDBJ databases">
        <authorList>
            <person name="Shen W."/>
            <person name="Cai J."/>
        </authorList>
    </citation>
    <scope>NUCLEOTIDE SEQUENCE</scope>
    <source>
        <strain evidence="1">Y3</strain>
    </source>
</reference>
<accession>A0AAJ2MMY3</accession>
<proteinExistence type="predicted"/>
<gene>
    <name evidence="1" type="ORF">P7D34_10485</name>
</gene>
<sequence>MIKVSCVETIKDTQNNKYDFDRYNLEIKTGLSTKEVSVQVSFIENEDEIITGDIIAFGSWYDLELDECIEYLKIVKEQNKMKRDFSKFI</sequence>
<name>A0AAJ2MMY3_9LACT</name>
<comment type="caution">
    <text evidence="1">The sequence shown here is derived from an EMBL/GenBank/DDBJ whole genome shotgun (WGS) entry which is preliminary data.</text>
</comment>
<dbReference type="EMBL" id="JARPYC010000012">
    <property type="protein sequence ID" value="MDT2667638.1"/>
    <property type="molecule type" value="Genomic_DNA"/>
</dbReference>
<evidence type="ECO:0000313" key="1">
    <source>
        <dbReference type="EMBL" id="MDT2667638.1"/>
    </source>
</evidence>
<protein>
    <submittedName>
        <fullName evidence="1">Uncharacterized protein</fullName>
    </submittedName>
</protein>
<organism evidence="1 2">
    <name type="scientific">Lactococcus petauri</name>
    <dbReference type="NCBI Taxonomy" id="1940789"/>
    <lineage>
        <taxon>Bacteria</taxon>
        <taxon>Bacillati</taxon>
        <taxon>Bacillota</taxon>
        <taxon>Bacilli</taxon>
        <taxon>Lactobacillales</taxon>
        <taxon>Streptococcaceae</taxon>
        <taxon>Lactococcus</taxon>
    </lineage>
</organism>
<dbReference type="AlphaFoldDB" id="A0AAJ2MMY3"/>
<evidence type="ECO:0000313" key="2">
    <source>
        <dbReference type="Proteomes" id="UP001257962"/>
    </source>
</evidence>